<accession>A0AA90VEK5</accession>
<feature type="coiled-coil region" evidence="1">
    <location>
        <begin position="20"/>
        <end position="89"/>
    </location>
</feature>
<proteinExistence type="predicted"/>
<protein>
    <submittedName>
        <fullName evidence="2">Uncharacterized protein</fullName>
    </submittedName>
</protein>
<evidence type="ECO:0000313" key="3">
    <source>
        <dbReference type="Proteomes" id="UP000405805"/>
    </source>
</evidence>
<dbReference type="RefSeq" id="WP_153096447.1">
    <property type="nucleotide sequence ID" value="NZ_VZBP01000052.1"/>
</dbReference>
<evidence type="ECO:0000313" key="2">
    <source>
        <dbReference type="EMBL" id="MQO08907.1"/>
    </source>
</evidence>
<dbReference type="Proteomes" id="UP000405805">
    <property type="component" value="Unassembled WGS sequence"/>
</dbReference>
<comment type="caution">
    <text evidence="2">The sequence shown here is derived from an EMBL/GenBank/DDBJ whole genome shotgun (WGS) entry which is preliminary data.</text>
</comment>
<feature type="non-terminal residue" evidence="2">
    <location>
        <position position="148"/>
    </location>
</feature>
<reference evidence="3" key="1">
    <citation type="submission" date="2019-09" db="EMBL/GenBank/DDBJ databases">
        <title>Distinct polysaccharide growth profiles of human intestinal Prevotella copri isolates.</title>
        <authorList>
            <person name="Fehlner-Peach H."/>
            <person name="Magnabosco C."/>
            <person name="Raghavan V."/>
            <person name="Scher J.U."/>
            <person name="Tett A."/>
            <person name="Cox L.M."/>
            <person name="Gottsegen C."/>
            <person name="Watters A."/>
            <person name="Wiltshire- Gordon J.D."/>
            <person name="Segata N."/>
            <person name="Bonneau R."/>
            <person name="Littman D.R."/>
        </authorList>
    </citation>
    <scope>NUCLEOTIDE SEQUENCE [LARGE SCALE GENOMIC DNA]</scope>
    <source>
        <strain evidence="3">iA624</strain>
    </source>
</reference>
<name>A0AA90VEK5_9BACT</name>
<organism evidence="2 3">
    <name type="scientific">Segatella copri</name>
    <dbReference type="NCBI Taxonomy" id="165179"/>
    <lineage>
        <taxon>Bacteria</taxon>
        <taxon>Pseudomonadati</taxon>
        <taxon>Bacteroidota</taxon>
        <taxon>Bacteroidia</taxon>
        <taxon>Bacteroidales</taxon>
        <taxon>Prevotellaceae</taxon>
        <taxon>Segatella</taxon>
    </lineage>
</organism>
<sequence length="148" mass="16426">MLTKASNDLAKSKQLVGLLKQQIEQGNTELSEELDKANERISMLSEDLSDANARIYVLEVALTQAESDNSELRAEVSRLHSKADDYEKANALLDIADKAQVDYKTIIEVLLHRKFAHNSDMTNLLNGVLDTSDAEVNELGLDGLKKKI</sequence>
<gene>
    <name evidence="2" type="ORF">F7D57_04050</name>
</gene>
<dbReference type="AlphaFoldDB" id="A0AA90VEK5"/>
<evidence type="ECO:0000256" key="1">
    <source>
        <dbReference type="SAM" id="Coils"/>
    </source>
</evidence>
<keyword evidence="1" id="KW-0175">Coiled coil</keyword>
<dbReference type="EMBL" id="VZBP01000052">
    <property type="protein sequence ID" value="MQO08907.1"/>
    <property type="molecule type" value="Genomic_DNA"/>
</dbReference>